<reference evidence="1" key="2">
    <citation type="submission" date="2025-09" db="UniProtKB">
        <authorList>
            <consortium name="Ensembl"/>
        </authorList>
    </citation>
    <scope>IDENTIFICATION</scope>
</reference>
<protein>
    <submittedName>
        <fullName evidence="1">Uncharacterized protein</fullName>
    </submittedName>
</protein>
<evidence type="ECO:0000313" key="1">
    <source>
        <dbReference type="Ensembl" id="ENSPTXP00000022634.1"/>
    </source>
</evidence>
<evidence type="ECO:0000313" key="2">
    <source>
        <dbReference type="Proteomes" id="UP000472273"/>
    </source>
</evidence>
<accession>A0A670ZIJ5</accession>
<dbReference type="AlphaFoldDB" id="A0A670ZIJ5"/>
<sequence length="143" mass="15698">VWEEATRGLDGAPGKLRSAQDGIPALEEDLDVAEGERGNLRGPVGRSLLGFLPFSLTQELRSSKAELLRLYGELQVLQGATEERGSLRLAHEKLLQENGRLEAKVSGRGCSVSRLSCPEFPARVKMWEEDQMPDQGADGQPVW</sequence>
<reference evidence="1" key="1">
    <citation type="submission" date="2025-08" db="UniProtKB">
        <authorList>
            <consortium name="Ensembl"/>
        </authorList>
    </citation>
    <scope>IDENTIFICATION</scope>
</reference>
<dbReference type="Ensembl" id="ENSPTXT00000023332.1">
    <property type="protein sequence ID" value="ENSPTXP00000022634.1"/>
    <property type="gene ID" value="ENSPTXG00000015672.1"/>
</dbReference>
<keyword evidence="2" id="KW-1185">Reference proteome</keyword>
<dbReference type="Proteomes" id="UP000472273">
    <property type="component" value="Unplaced"/>
</dbReference>
<proteinExistence type="predicted"/>
<organism evidence="1 2">
    <name type="scientific">Pseudonaja textilis</name>
    <name type="common">Eastern brown snake</name>
    <dbReference type="NCBI Taxonomy" id="8673"/>
    <lineage>
        <taxon>Eukaryota</taxon>
        <taxon>Metazoa</taxon>
        <taxon>Chordata</taxon>
        <taxon>Craniata</taxon>
        <taxon>Vertebrata</taxon>
        <taxon>Euteleostomi</taxon>
        <taxon>Lepidosauria</taxon>
        <taxon>Squamata</taxon>
        <taxon>Bifurcata</taxon>
        <taxon>Unidentata</taxon>
        <taxon>Episquamata</taxon>
        <taxon>Toxicofera</taxon>
        <taxon>Serpentes</taxon>
        <taxon>Colubroidea</taxon>
        <taxon>Elapidae</taxon>
        <taxon>Hydrophiinae</taxon>
        <taxon>Pseudonaja</taxon>
    </lineage>
</organism>
<name>A0A670ZIJ5_PSETE</name>